<sequence>MSATAVHSLWTTAAGPIDKIQAPDIEYAQLAPVLIVVGAAVVGLLVEAFMPRKARYHAQVFLTVLAIVASFAAVLGLAEAGYGTTKVRIAAMGAIAIDGPTLFLQGTILLASLVAVFTFAERKLDPETHGTKIDSFVAQAAAVPGSENEKQAVKAGFTTTEVYPLTLFAIAGLLVFPAANDLLTLFISLEVFSLPLYLLCALARRKRLMSQEAAVKYFLLGAFSSAFLLFGIALMYGYAGSVAYARIADVVDGSIRTIDPVLADTMGNDALLLIGSAMILMGLLFKVGAVPFHMWTPDVYQGAPTPVTGFMAAATKVAAFGALLRLLYVVLPGMSWDWRPVMWGITIATMLGGAIVAITQTDIKRLLAYSSIAHAGFILAGVIAVTPEGVSSVLFYLGAYSFVTIGAFAVVTLVRDAGGEATHLSKWAGLGRRSPLVAAVFAVFLLAFAGIPLTSGFSGKFAVFKAAAEGGAGALVVVGVISSAIAAFFYIRVIVLMFFSEPKADGPTVAVPSVMTKMAIGMGVVVTVVLGVAPQYFLNLASQAGVFVR</sequence>
<keyword evidence="8" id="KW-0560">Oxidoreductase</keyword>
<feature type="transmembrane region" description="Helical" evidence="5">
    <location>
        <begin position="393"/>
        <end position="414"/>
    </location>
</feature>
<keyword evidence="5" id="KW-1003">Cell membrane</keyword>
<dbReference type="Proteomes" id="UP001431429">
    <property type="component" value="Unassembled WGS sequence"/>
</dbReference>
<dbReference type="InterPro" id="IPR010096">
    <property type="entry name" value="NADH-Q_OxRdtase_suN/2"/>
</dbReference>
<feature type="transmembrane region" description="Helical" evidence="5">
    <location>
        <begin position="185"/>
        <end position="203"/>
    </location>
</feature>
<reference evidence="8" key="1">
    <citation type="submission" date="2022-06" db="EMBL/GenBank/DDBJ databases">
        <title>Genome public.</title>
        <authorList>
            <person name="Sun Q."/>
        </authorList>
    </citation>
    <scope>NUCLEOTIDE SEQUENCE</scope>
    <source>
        <strain evidence="8">CWNU-1</strain>
    </source>
</reference>
<keyword evidence="5" id="KW-0520">NAD</keyword>
<comment type="similarity">
    <text evidence="5">Belongs to the complex I subunit 2 family.</text>
</comment>
<evidence type="ECO:0000259" key="7">
    <source>
        <dbReference type="Pfam" id="PF00361"/>
    </source>
</evidence>
<gene>
    <name evidence="5 8" type="primary">nuoN</name>
    <name evidence="8" type="ORF">NBG84_37785</name>
</gene>
<feature type="transmembrane region" description="Helical" evidence="5">
    <location>
        <begin position="340"/>
        <end position="359"/>
    </location>
</feature>
<feature type="transmembrane region" description="Helical" evidence="5">
    <location>
        <begin position="307"/>
        <end position="328"/>
    </location>
</feature>
<keyword evidence="4 5" id="KW-0472">Membrane</keyword>
<feature type="transmembrane region" description="Helical" evidence="5">
    <location>
        <begin position="435"/>
        <end position="454"/>
    </location>
</feature>
<comment type="catalytic activity">
    <reaction evidence="5">
        <text>a quinone + NADH + 5 H(+)(in) = a quinol + NAD(+) + 4 H(+)(out)</text>
        <dbReference type="Rhea" id="RHEA:57888"/>
        <dbReference type="ChEBI" id="CHEBI:15378"/>
        <dbReference type="ChEBI" id="CHEBI:24646"/>
        <dbReference type="ChEBI" id="CHEBI:57540"/>
        <dbReference type="ChEBI" id="CHEBI:57945"/>
        <dbReference type="ChEBI" id="CHEBI:132124"/>
    </reaction>
</comment>
<proteinExistence type="inferred from homology"/>
<comment type="function">
    <text evidence="5">NDH-1 shuttles electrons from NADH, via FMN and iron-sulfur (Fe-S) centers, to quinones in the respiratory chain. The immediate electron acceptor for the enzyme in this species is believed to be a menaquinone. Couples the redox reaction to proton translocation (for every two electrons transferred, four hydrogen ions are translocated across the cytoplasmic membrane), and thus conserves the redox energy in a proton gradient.</text>
</comment>
<name>A0ABT0V3J5_9ACTN</name>
<dbReference type="RefSeq" id="WP_250924247.1">
    <property type="nucleotide sequence ID" value="NZ_JAMQAW010000096.1"/>
</dbReference>
<feature type="transmembrane region" description="Helical" evidence="5">
    <location>
        <begin position="270"/>
        <end position="295"/>
    </location>
</feature>
<evidence type="ECO:0000313" key="8">
    <source>
        <dbReference type="EMBL" id="MCM2393956.1"/>
    </source>
</evidence>
<feature type="transmembrane region" description="Helical" evidence="5">
    <location>
        <begin position="366"/>
        <end position="387"/>
    </location>
</feature>
<evidence type="ECO:0000256" key="4">
    <source>
        <dbReference type="ARBA" id="ARBA00023136"/>
    </source>
</evidence>
<keyword evidence="9" id="KW-1185">Reference proteome</keyword>
<evidence type="ECO:0000313" key="9">
    <source>
        <dbReference type="Proteomes" id="UP001431429"/>
    </source>
</evidence>
<evidence type="ECO:0000256" key="2">
    <source>
        <dbReference type="ARBA" id="ARBA00022692"/>
    </source>
</evidence>
<comment type="subunit">
    <text evidence="5">NDH-1 is composed of 14 different subunits. Subunits NuoA, H, J, K, L, M, N constitute the membrane sector of the complex.</text>
</comment>
<keyword evidence="2 5" id="KW-0812">Transmembrane</keyword>
<keyword evidence="5" id="KW-0813">Transport</keyword>
<dbReference type="PANTHER" id="PTHR22773">
    <property type="entry name" value="NADH DEHYDROGENASE"/>
    <property type="match status" value="1"/>
</dbReference>
<dbReference type="HAMAP" id="MF_00445">
    <property type="entry name" value="NDH1_NuoN_1"/>
    <property type="match status" value="1"/>
</dbReference>
<evidence type="ECO:0000256" key="5">
    <source>
        <dbReference type="HAMAP-Rule" id="MF_00445"/>
    </source>
</evidence>
<comment type="subcellular location">
    <subcellularLocation>
        <location evidence="5">Cell membrane</location>
        <topology evidence="5">Multi-pass membrane protein</topology>
    </subcellularLocation>
    <subcellularLocation>
        <location evidence="1">Endomembrane system</location>
        <topology evidence="1">Multi-pass membrane protein</topology>
    </subcellularLocation>
    <subcellularLocation>
        <location evidence="6">Membrane</location>
        <topology evidence="6">Multi-pass membrane protein</topology>
    </subcellularLocation>
</comment>
<protein>
    <recommendedName>
        <fullName evidence="5">NADH-quinone oxidoreductase subunit N</fullName>
        <ecNumber evidence="5">7.1.1.-</ecNumber>
    </recommendedName>
    <alternativeName>
        <fullName evidence="5">NADH dehydrogenase I subunit N</fullName>
    </alternativeName>
    <alternativeName>
        <fullName evidence="5">NDH-1 subunit N</fullName>
    </alternativeName>
</protein>
<keyword evidence="5" id="KW-1278">Translocase</keyword>
<keyword evidence="5" id="KW-0874">Quinone</keyword>
<feature type="transmembrane region" description="Helical" evidence="5">
    <location>
        <begin position="30"/>
        <end position="49"/>
    </location>
</feature>
<dbReference type="GO" id="GO:0016491">
    <property type="term" value="F:oxidoreductase activity"/>
    <property type="evidence" value="ECO:0007669"/>
    <property type="project" value="UniProtKB-KW"/>
</dbReference>
<feature type="transmembrane region" description="Helical" evidence="5">
    <location>
        <begin position="102"/>
        <end position="120"/>
    </location>
</feature>
<feature type="domain" description="NADH:quinone oxidoreductase/Mrp antiporter transmembrane" evidence="7">
    <location>
        <begin position="179"/>
        <end position="485"/>
    </location>
</feature>
<dbReference type="NCBIfam" id="TIGR01770">
    <property type="entry name" value="NDH_I_N"/>
    <property type="match status" value="1"/>
</dbReference>
<comment type="caution">
    <text evidence="8">The sequence shown here is derived from an EMBL/GenBank/DDBJ whole genome shotgun (WGS) entry which is preliminary data.</text>
</comment>
<evidence type="ECO:0000256" key="1">
    <source>
        <dbReference type="ARBA" id="ARBA00004127"/>
    </source>
</evidence>
<dbReference type="InterPro" id="IPR001750">
    <property type="entry name" value="ND/Mrp_TM"/>
</dbReference>
<accession>A0ABT0V3J5</accession>
<dbReference type="EC" id="7.1.1.-" evidence="5"/>
<evidence type="ECO:0000256" key="6">
    <source>
        <dbReference type="RuleBase" id="RU000320"/>
    </source>
</evidence>
<keyword evidence="3 5" id="KW-1133">Transmembrane helix</keyword>
<evidence type="ECO:0000256" key="3">
    <source>
        <dbReference type="ARBA" id="ARBA00022989"/>
    </source>
</evidence>
<organism evidence="8 9">
    <name type="scientific">Streptomyces albipurpureus</name>
    <dbReference type="NCBI Taxonomy" id="2897419"/>
    <lineage>
        <taxon>Bacteria</taxon>
        <taxon>Bacillati</taxon>
        <taxon>Actinomycetota</taxon>
        <taxon>Actinomycetes</taxon>
        <taxon>Kitasatosporales</taxon>
        <taxon>Streptomycetaceae</taxon>
        <taxon>Streptomyces</taxon>
    </lineage>
</organism>
<feature type="transmembrane region" description="Helical" evidence="5">
    <location>
        <begin position="162"/>
        <end position="179"/>
    </location>
</feature>
<feature type="transmembrane region" description="Helical" evidence="5">
    <location>
        <begin position="215"/>
        <end position="239"/>
    </location>
</feature>
<feature type="transmembrane region" description="Helical" evidence="5">
    <location>
        <begin position="474"/>
        <end position="499"/>
    </location>
</feature>
<dbReference type="NCBIfam" id="NF004441">
    <property type="entry name" value="PRK05777.1-4"/>
    <property type="match status" value="1"/>
</dbReference>
<feature type="transmembrane region" description="Helical" evidence="5">
    <location>
        <begin position="519"/>
        <end position="538"/>
    </location>
</feature>
<dbReference type="EMBL" id="JAMQAW010000096">
    <property type="protein sequence ID" value="MCM2393956.1"/>
    <property type="molecule type" value="Genomic_DNA"/>
</dbReference>
<dbReference type="Pfam" id="PF00361">
    <property type="entry name" value="Proton_antipo_M"/>
    <property type="match status" value="1"/>
</dbReference>
<feature type="transmembrane region" description="Helical" evidence="5">
    <location>
        <begin position="61"/>
        <end position="82"/>
    </location>
</feature>